<evidence type="ECO:0000256" key="2">
    <source>
        <dbReference type="ARBA" id="ARBA00006193"/>
    </source>
</evidence>
<dbReference type="Proteomes" id="UP000314986">
    <property type="component" value="Unassembled WGS sequence"/>
</dbReference>
<evidence type="ECO:0000256" key="4">
    <source>
        <dbReference type="ARBA" id="ARBA00022989"/>
    </source>
</evidence>
<reference evidence="7" key="5">
    <citation type="submission" date="2025-09" db="UniProtKB">
        <authorList>
            <consortium name="Ensembl"/>
        </authorList>
    </citation>
    <scope>IDENTIFICATION</scope>
</reference>
<protein>
    <submittedName>
        <fullName evidence="7">Uncharacterized protein</fullName>
    </submittedName>
</protein>
<evidence type="ECO:0000256" key="5">
    <source>
        <dbReference type="ARBA" id="ARBA00023136"/>
    </source>
</evidence>
<feature type="transmembrane region" description="Helical" evidence="6">
    <location>
        <begin position="152"/>
        <end position="176"/>
    </location>
</feature>
<evidence type="ECO:0000313" key="8">
    <source>
        <dbReference type="Proteomes" id="UP000314986"/>
    </source>
</evidence>
<evidence type="ECO:0000313" key="7">
    <source>
        <dbReference type="Ensembl" id="ENSCMIP00000023753.1"/>
    </source>
</evidence>
<reference evidence="8" key="2">
    <citation type="journal article" date="2007" name="PLoS Biol.">
        <title>Survey sequencing and comparative analysis of the elephant shark (Callorhinchus milii) genome.</title>
        <authorList>
            <person name="Venkatesh B."/>
            <person name="Kirkness E.F."/>
            <person name="Loh Y.H."/>
            <person name="Halpern A.L."/>
            <person name="Lee A.P."/>
            <person name="Johnson J."/>
            <person name="Dandona N."/>
            <person name="Viswanathan L.D."/>
            <person name="Tay A."/>
            <person name="Venter J.C."/>
            <person name="Strausberg R.L."/>
            <person name="Brenner S."/>
        </authorList>
    </citation>
    <scope>NUCLEOTIDE SEQUENCE [LARGE SCALE GENOMIC DNA]</scope>
</reference>
<reference evidence="8" key="3">
    <citation type="journal article" date="2014" name="Nature">
        <title>Elephant shark genome provides unique insights into gnathostome evolution.</title>
        <authorList>
            <consortium name="International Elephant Shark Genome Sequencing Consortium"/>
            <person name="Venkatesh B."/>
            <person name="Lee A.P."/>
            <person name="Ravi V."/>
            <person name="Maurya A.K."/>
            <person name="Lian M.M."/>
            <person name="Swann J.B."/>
            <person name="Ohta Y."/>
            <person name="Flajnik M.F."/>
            <person name="Sutoh Y."/>
            <person name="Kasahara M."/>
            <person name="Hoon S."/>
            <person name="Gangu V."/>
            <person name="Roy S.W."/>
            <person name="Irimia M."/>
            <person name="Korzh V."/>
            <person name="Kondrychyn I."/>
            <person name="Lim Z.W."/>
            <person name="Tay B.H."/>
            <person name="Tohari S."/>
            <person name="Kong K.W."/>
            <person name="Ho S."/>
            <person name="Lorente-Galdos B."/>
            <person name="Quilez J."/>
            <person name="Marques-Bonet T."/>
            <person name="Raney B.J."/>
            <person name="Ingham P.W."/>
            <person name="Tay A."/>
            <person name="Hillier L.W."/>
            <person name="Minx P."/>
            <person name="Boehm T."/>
            <person name="Wilson R.K."/>
            <person name="Brenner S."/>
            <person name="Warren W.C."/>
        </authorList>
    </citation>
    <scope>NUCLEOTIDE SEQUENCE [LARGE SCALE GENOMIC DNA]</scope>
</reference>
<feature type="transmembrane region" description="Helical" evidence="6">
    <location>
        <begin position="89"/>
        <end position="106"/>
    </location>
</feature>
<reference evidence="7" key="4">
    <citation type="submission" date="2025-08" db="UniProtKB">
        <authorList>
            <consortium name="Ensembl"/>
        </authorList>
    </citation>
    <scope>IDENTIFICATION</scope>
</reference>
<keyword evidence="5 6" id="KW-0472">Membrane</keyword>
<dbReference type="STRING" id="7868.ENSCMIP00000023753"/>
<dbReference type="InterPro" id="IPR008661">
    <property type="entry name" value="L6_membrane"/>
</dbReference>
<comment type="similarity">
    <text evidence="2">Belongs to the L6 tetraspanin family.</text>
</comment>
<dbReference type="GeneTree" id="ENSGT01030000234590"/>
<feature type="transmembrane region" description="Helical" evidence="6">
    <location>
        <begin position="47"/>
        <end position="68"/>
    </location>
</feature>
<reference evidence="8" key="1">
    <citation type="journal article" date="2006" name="Science">
        <title>Ancient noncoding elements conserved in the human genome.</title>
        <authorList>
            <person name="Venkatesh B."/>
            <person name="Kirkness E.F."/>
            <person name="Loh Y.H."/>
            <person name="Halpern A.L."/>
            <person name="Lee A.P."/>
            <person name="Johnson J."/>
            <person name="Dandona N."/>
            <person name="Viswanathan L.D."/>
            <person name="Tay A."/>
            <person name="Venter J.C."/>
            <person name="Strausberg R.L."/>
            <person name="Brenner S."/>
        </authorList>
    </citation>
    <scope>NUCLEOTIDE SEQUENCE [LARGE SCALE GENOMIC DNA]</scope>
</reference>
<dbReference type="AlphaFoldDB" id="A0A4W3I9T1"/>
<keyword evidence="8" id="KW-1185">Reference proteome</keyword>
<dbReference type="GO" id="GO:0016020">
    <property type="term" value="C:membrane"/>
    <property type="evidence" value="ECO:0007669"/>
    <property type="project" value="UniProtKB-SubCell"/>
</dbReference>
<keyword evidence="4 6" id="KW-1133">Transmembrane helix</keyword>
<comment type="subcellular location">
    <subcellularLocation>
        <location evidence="1">Membrane</location>
        <topology evidence="1">Multi-pass membrane protein</topology>
    </subcellularLocation>
</comment>
<name>A0A4W3I9T1_CALMI</name>
<proteinExistence type="inferred from homology"/>
<dbReference type="InParanoid" id="A0A4W3I9T1"/>
<keyword evidence="3 6" id="KW-0812">Transmembrane</keyword>
<sequence length="198" mass="21559">MVLCSGRTARCLGVTLLGLALICFCVNILLFFPNGDPRYAKNNISGTVWYLSGVLGSGLLVSMFNPLLARKLRDDHRTHTNSNSINRNLIGLIGSAYCFIVSSVALDLGPLCRVTPLGEWKHPFHKGNYLNDPNLWVKCLEPENAIPWHVKLFSILLVVSAVEFIICIALLINILIGVICKDGGRVGLDGGGVKGEWG</sequence>
<organism evidence="7 8">
    <name type="scientific">Callorhinchus milii</name>
    <name type="common">Ghost shark</name>
    <dbReference type="NCBI Taxonomy" id="7868"/>
    <lineage>
        <taxon>Eukaryota</taxon>
        <taxon>Metazoa</taxon>
        <taxon>Chordata</taxon>
        <taxon>Craniata</taxon>
        <taxon>Vertebrata</taxon>
        <taxon>Chondrichthyes</taxon>
        <taxon>Holocephali</taxon>
        <taxon>Chimaeriformes</taxon>
        <taxon>Callorhinchidae</taxon>
        <taxon>Callorhinchus</taxon>
    </lineage>
</organism>
<dbReference type="Ensembl" id="ENSCMIT00000024155.1">
    <property type="protein sequence ID" value="ENSCMIP00000023753.1"/>
    <property type="gene ID" value="ENSCMIG00000010571.1"/>
</dbReference>
<evidence type="ECO:0000256" key="6">
    <source>
        <dbReference type="SAM" id="Phobius"/>
    </source>
</evidence>
<evidence type="ECO:0000256" key="1">
    <source>
        <dbReference type="ARBA" id="ARBA00004141"/>
    </source>
</evidence>
<accession>A0A4W3I9T1</accession>
<feature type="transmembrane region" description="Helical" evidence="6">
    <location>
        <begin position="12"/>
        <end position="32"/>
    </location>
</feature>
<evidence type="ECO:0000256" key="3">
    <source>
        <dbReference type="ARBA" id="ARBA00022692"/>
    </source>
</evidence>
<dbReference type="Pfam" id="PF05805">
    <property type="entry name" value="L6_membrane"/>
    <property type="match status" value="1"/>
</dbReference>
<dbReference type="PANTHER" id="PTHR14198">
    <property type="entry name" value="TRANSMEMBRANE 4 L6 FAMILY MEMBER 1-RELATED"/>
    <property type="match status" value="1"/>
</dbReference>